<protein>
    <submittedName>
        <fullName evidence="2">Putative ovule protein</fullName>
    </submittedName>
</protein>
<keyword evidence="1" id="KW-0472">Membrane</keyword>
<reference evidence="2" key="1">
    <citation type="submission" date="2015-12" db="EMBL/GenBank/DDBJ databases">
        <title>Gene expression during late stages of embryo sac development: a critical building block for successful pollen-pistil interactions.</title>
        <authorList>
            <person name="Liu Y."/>
            <person name="Joly V."/>
            <person name="Sabar M."/>
            <person name="Matton D.P."/>
        </authorList>
    </citation>
    <scope>NUCLEOTIDE SEQUENCE</scope>
</reference>
<name>A0A0V0GQQ3_SOLCH</name>
<keyword evidence="1" id="KW-0812">Transmembrane</keyword>
<evidence type="ECO:0000256" key="1">
    <source>
        <dbReference type="SAM" id="Phobius"/>
    </source>
</evidence>
<dbReference type="AlphaFoldDB" id="A0A0V0GQQ3"/>
<dbReference type="EMBL" id="GEDG01034722">
    <property type="protein sequence ID" value="JAP09590.1"/>
    <property type="molecule type" value="Transcribed_RNA"/>
</dbReference>
<proteinExistence type="predicted"/>
<organism evidence="2">
    <name type="scientific">Solanum chacoense</name>
    <name type="common">Chaco potato</name>
    <dbReference type="NCBI Taxonomy" id="4108"/>
    <lineage>
        <taxon>Eukaryota</taxon>
        <taxon>Viridiplantae</taxon>
        <taxon>Streptophyta</taxon>
        <taxon>Embryophyta</taxon>
        <taxon>Tracheophyta</taxon>
        <taxon>Spermatophyta</taxon>
        <taxon>Magnoliopsida</taxon>
        <taxon>eudicotyledons</taxon>
        <taxon>Gunneridae</taxon>
        <taxon>Pentapetalae</taxon>
        <taxon>asterids</taxon>
        <taxon>lamiids</taxon>
        <taxon>Solanales</taxon>
        <taxon>Solanaceae</taxon>
        <taxon>Solanoideae</taxon>
        <taxon>Solaneae</taxon>
        <taxon>Solanum</taxon>
    </lineage>
</organism>
<accession>A0A0V0GQQ3</accession>
<keyword evidence="1" id="KW-1133">Transmembrane helix</keyword>
<evidence type="ECO:0000313" key="2">
    <source>
        <dbReference type="EMBL" id="JAP09590.1"/>
    </source>
</evidence>
<sequence>MLLIIRLGQICMCVCVCIFFLPLRFFPLKLMLYLSLIRLLEEFTTMSPYSWEFLKLKTSSLINLF</sequence>
<feature type="transmembrane region" description="Helical" evidence="1">
    <location>
        <begin position="6"/>
        <end position="26"/>
    </location>
</feature>